<dbReference type="Proteomes" id="UP000460949">
    <property type="component" value="Unassembled WGS sequence"/>
</dbReference>
<evidence type="ECO:0000313" key="4">
    <source>
        <dbReference type="Proteomes" id="UP000460949"/>
    </source>
</evidence>
<reference evidence="3 4" key="1">
    <citation type="submission" date="2019-11" db="EMBL/GenBank/DDBJ databases">
        <title>Genome sequences of 17 halophilic strains isolated from different environments.</title>
        <authorList>
            <person name="Furrow R.E."/>
        </authorList>
    </citation>
    <scope>NUCLEOTIDE SEQUENCE [LARGE SCALE GENOMIC DNA]</scope>
    <source>
        <strain evidence="3 4">22511_23_Filter</strain>
    </source>
</reference>
<keyword evidence="2" id="KW-0812">Transmembrane</keyword>
<organism evidence="3 4">
    <name type="scientific">Halobacillus litoralis</name>
    <dbReference type="NCBI Taxonomy" id="45668"/>
    <lineage>
        <taxon>Bacteria</taxon>
        <taxon>Bacillati</taxon>
        <taxon>Bacillota</taxon>
        <taxon>Bacilli</taxon>
        <taxon>Bacillales</taxon>
        <taxon>Bacillaceae</taxon>
        <taxon>Halobacillus</taxon>
    </lineage>
</organism>
<sequence>MTFTIILIVCIGIVLGIAALFGMAVHKGYEYNHTVDPLPEEDETAQPAKKADTL</sequence>
<proteinExistence type="predicted"/>
<accession>A0A845DXM1</accession>
<feature type="transmembrane region" description="Helical" evidence="2">
    <location>
        <begin position="6"/>
        <end position="25"/>
    </location>
</feature>
<dbReference type="NCBIfam" id="NF033232">
    <property type="entry name" value="small_YtzI"/>
    <property type="match status" value="1"/>
</dbReference>
<evidence type="ECO:0000256" key="1">
    <source>
        <dbReference type="SAM" id="MobiDB-lite"/>
    </source>
</evidence>
<keyword evidence="2" id="KW-1133">Transmembrane helix</keyword>
<keyword evidence="2" id="KW-0472">Membrane</keyword>
<dbReference type="AlphaFoldDB" id="A0A845DXM1"/>
<name>A0A845DXM1_9BACI</name>
<dbReference type="InterPro" id="IPR047753">
    <property type="entry name" value="YtzI-like"/>
</dbReference>
<evidence type="ECO:0000256" key="2">
    <source>
        <dbReference type="SAM" id="Phobius"/>
    </source>
</evidence>
<protein>
    <submittedName>
        <fullName evidence="3">YtzI protein</fullName>
    </submittedName>
</protein>
<dbReference type="EMBL" id="WMET01000003">
    <property type="protein sequence ID" value="MYL21042.1"/>
    <property type="molecule type" value="Genomic_DNA"/>
</dbReference>
<comment type="caution">
    <text evidence="3">The sequence shown here is derived from an EMBL/GenBank/DDBJ whole genome shotgun (WGS) entry which is preliminary data.</text>
</comment>
<dbReference type="OrthoDB" id="2680568at2"/>
<evidence type="ECO:0000313" key="3">
    <source>
        <dbReference type="EMBL" id="MYL21042.1"/>
    </source>
</evidence>
<gene>
    <name evidence="3" type="primary">ytzI</name>
    <name evidence="3" type="ORF">GLW04_14150</name>
</gene>
<feature type="region of interest" description="Disordered" evidence="1">
    <location>
        <begin position="35"/>
        <end position="54"/>
    </location>
</feature>